<comment type="caution">
    <text evidence="2">The sequence shown here is derived from an EMBL/GenBank/DDBJ whole genome shotgun (WGS) entry which is preliminary data.</text>
</comment>
<keyword evidence="3" id="KW-1185">Reference proteome</keyword>
<evidence type="ECO:0000313" key="3">
    <source>
        <dbReference type="Proteomes" id="UP001231197"/>
    </source>
</evidence>
<evidence type="ECO:0000313" key="2">
    <source>
        <dbReference type="EMBL" id="MDN3493154.1"/>
    </source>
</evidence>
<accession>A0ABT7ZW00</accession>
<dbReference type="RefSeq" id="WP_290206806.1">
    <property type="nucleotide sequence ID" value="NZ_JASDDK010000003.1"/>
</dbReference>
<organism evidence="2 3">
    <name type="scientific">Winogradskyella bathintestinalis</name>
    <dbReference type="NCBI Taxonomy" id="3035208"/>
    <lineage>
        <taxon>Bacteria</taxon>
        <taxon>Pseudomonadati</taxon>
        <taxon>Bacteroidota</taxon>
        <taxon>Flavobacteriia</taxon>
        <taxon>Flavobacteriales</taxon>
        <taxon>Flavobacteriaceae</taxon>
        <taxon>Winogradskyella</taxon>
    </lineage>
</organism>
<keyword evidence="1" id="KW-0472">Membrane</keyword>
<proteinExistence type="predicted"/>
<sequence length="522" mass="59779">MNKKYKKIGVIIAIVLTVILITTFVVNIVIENKITTAIEKLPKSVKIKYESVDANIWTGNLEMIAPKVMVIGETTQKTILDATLNTIEINEISYWNFLMNDKISVETLIVNQLVAKYKHNPVVKNDDYKSGFLENINQIINIEKININNADILITNYNTDSTILSIPKLNFELKDIKINPEASITKNKFNYSDFNLAAKNLQWATNEYDKLYADSVHVTNDKLSLKHFKLKTKYNTTEYSKILKTERDHFNVQVKEVIFSNMDFGFNTAEEFYFKSKEVLFNSPETEIYRDKLVADDTTYKPLYGKMLRDLNFKLGVDTLKIADGKISYLEKVKSDKPAGRLDFLDMNATISNLGNTFGNDETRIKVNTMFMDNSPVEVNWNFKVADTTDQFVFKADLGVFNALHMDQFTQPNLNVDLNGELEQTYFTISGNPSTSHIDLKMKYDDFEVSILKKDGEEKNKFLSTIANLFVSKDSQDDKKEFRYGQAESVERDVTKSVFNYVWLNIKAGLLSAMTGDGEQDN</sequence>
<keyword evidence="1" id="KW-1133">Transmembrane helix</keyword>
<keyword evidence="1" id="KW-0812">Transmembrane</keyword>
<evidence type="ECO:0000256" key="1">
    <source>
        <dbReference type="SAM" id="Phobius"/>
    </source>
</evidence>
<evidence type="ECO:0008006" key="4">
    <source>
        <dbReference type="Google" id="ProtNLM"/>
    </source>
</evidence>
<gene>
    <name evidence="2" type="ORF">QMA06_10490</name>
</gene>
<name>A0ABT7ZW00_9FLAO</name>
<dbReference type="EMBL" id="JASDDK010000003">
    <property type="protein sequence ID" value="MDN3493154.1"/>
    <property type="molecule type" value="Genomic_DNA"/>
</dbReference>
<protein>
    <recommendedName>
        <fullName evidence="4">DUF748 domain-containing protein</fullName>
    </recommendedName>
</protein>
<reference evidence="2 3" key="1">
    <citation type="journal article" date="2023" name="Int. J. Syst. Evol. Microbiol.">
        <title>Winogradskyella bathintestinalis sp. nov., isolated from the intestine of the deep-sea loosejaw dragonfish, Malacosteus niger.</title>
        <authorList>
            <person name="Uniacke-Lowe S."/>
            <person name="Johnson C.N."/>
            <person name="Stanton C."/>
            <person name="Hill C."/>
            <person name="Ross P."/>
        </authorList>
    </citation>
    <scope>NUCLEOTIDE SEQUENCE [LARGE SCALE GENOMIC DNA]</scope>
    <source>
        <strain evidence="2 3">APC 3343</strain>
    </source>
</reference>
<dbReference type="Proteomes" id="UP001231197">
    <property type="component" value="Unassembled WGS sequence"/>
</dbReference>
<feature type="transmembrane region" description="Helical" evidence="1">
    <location>
        <begin position="7"/>
        <end position="30"/>
    </location>
</feature>